<sequence>MKYLDLIKSVQIEDGLNEILLDGIYPIADFDQAKFNKVEYFIDDELNMDSKYANRLMIDSKEMVDLNIYCGQGYIASKDDEMTNKFLRFQGWSGGDGIYSFNLTDGNDQFDQKQDMKTLFVFGDTFVGTSDLKTNQRFQPHLMPNNSLGYYQDQKIEFKVNFKDDGSVAGFYSMDPQYDNAGTVIQNIIRYDRKDENPGYVSGYYPKDLEIVFDLYKIRNITHIDFYNYFSNEEKYLAKRGLKEVEIHGSLNGETYTFIKKINLSQSEYLGNHETIEIHESHRFIKLIVPTKPGVGNHNDDTFTEGLFALNQVKFYNLDQQYRDLKVDASSTLLINPEHSWIWLQDGVIIGDHLYFIPMVINSDLNQPEGLQFCVKGVALFKTPIENKDINYEKATQKMAPLLVENEESQWLFGAAIMASTRKAGSKNPDGFIYIYGYKTTMGLREMVLARVLEENFEYFDDWTFFDGNDFQPDIFKSVGLLSHISCEMSVSPILDGLYKDKYLAVFTYDVNTKYVSYAIGESPWGPFSKPQKIYVTPEQEIYKSTTYTYNAKAHPHLSMSTDVLVSYNTNTYNFDHNMSNNLVYRPRFIRLKDTTK</sequence>
<keyword evidence="2" id="KW-1185">Reference proteome</keyword>
<dbReference type="EMBL" id="JASCXW010000017">
    <property type="protein sequence ID" value="MDI6453119.1"/>
    <property type="molecule type" value="Genomic_DNA"/>
</dbReference>
<reference evidence="1" key="1">
    <citation type="submission" date="2023-05" db="EMBL/GenBank/DDBJ databases">
        <title>Mariniplasma microaerophilum sp. nov., a novel anaerobic mollicute isolated from terrestrial mud volcano, Taman Peninsula, Russia.</title>
        <authorList>
            <person name="Khomyakova M.A."/>
            <person name="Merkel A.Y."/>
            <person name="Slobodkin A.I."/>
        </authorList>
    </citation>
    <scope>NUCLEOTIDE SEQUENCE</scope>
    <source>
        <strain evidence="1">M4Ah</strain>
    </source>
</reference>
<dbReference type="AlphaFoldDB" id="A0AAW6U8X8"/>
<protein>
    <recommendedName>
        <fullName evidence="3">DUF4185 domain-containing protein</fullName>
    </recommendedName>
</protein>
<evidence type="ECO:0000313" key="2">
    <source>
        <dbReference type="Proteomes" id="UP001431532"/>
    </source>
</evidence>
<proteinExistence type="predicted"/>
<dbReference type="Proteomes" id="UP001431532">
    <property type="component" value="Unassembled WGS sequence"/>
</dbReference>
<evidence type="ECO:0008006" key="3">
    <source>
        <dbReference type="Google" id="ProtNLM"/>
    </source>
</evidence>
<name>A0AAW6U8X8_9MOLU</name>
<dbReference type="Gene3D" id="2.60.120.260">
    <property type="entry name" value="Galactose-binding domain-like"/>
    <property type="match status" value="1"/>
</dbReference>
<organism evidence="1 2">
    <name type="scientific">Peloplasma aerotolerans</name>
    <dbReference type="NCBI Taxonomy" id="3044389"/>
    <lineage>
        <taxon>Bacteria</taxon>
        <taxon>Bacillati</taxon>
        <taxon>Mycoplasmatota</taxon>
        <taxon>Mollicutes</taxon>
        <taxon>Acholeplasmatales</taxon>
        <taxon>Acholeplasmataceae</taxon>
        <taxon>Peloplasma</taxon>
    </lineage>
</organism>
<comment type="caution">
    <text evidence="1">The sequence shown here is derived from an EMBL/GenBank/DDBJ whole genome shotgun (WGS) entry which is preliminary data.</text>
</comment>
<gene>
    <name evidence="1" type="ORF">QJ521_06055</name>
</gene>
<dbReference type="RefSeq" id="WP_282839548.1">
    <property type="nucleotide sequence ID" value="NZ_JASCXW010000017.1"/>
</dbReference>
<evidence type="ECO:0000313" key="1">
    <source>
        <dbReference type="EMBL" id="MDI6453119.1"/>
    </source>
</evidence>
<accession>A0AAW6U8X8</accession>